<dbReference type="KEGG" id="cao:Celal_2176"/>
<dbReference type="RefSeq" id="WP_013550946.1">
    <property type="nucleotide sequence ID" value="NC_014934.1"/>
</dbReference>
<dbReference type="AlphaFoldDB" id="E6X5S8"/>
<name>E6X5S8_CELAD</name>
<evidence type="ECO:0000313" key="1">
    <source>
        <dbReference type="EMBL" id="ADV49470.1"/>
    </source>
</evidence>
<protein>
    <submittedName>
        <fullName evidence="1">Uncharacterized protein</fullName>
    </submittedName>
</protein>
<keyword evidence="2" id="KW-1185">Reference proteome</keyword>
<accession>E6X5S8</accession>
<evidence type="ECO:0000313" key="2">
    <source>
        <dbReference type="Proteomes" id="UP000008634"/>
    </source>
</evidence>
<dbReference type="STRING" id="688270.Celal_2176"/>
<organism evidence="1 2">
    <name type="scientific">Cellulophaga algicola (strain DSM 14237 / IC166 / ACAM 630)</name>
    <dbReference type="NCBI Taxonomy" id="688270"/>
    <lineage>
        <taxon>Bacteria</taxon>
        <taxon>Pseudomonadati</taxon>
        <taxon>Bacteroidota</taxon>
        <taxon>Flavobacteriia</taxon>
        <taxon>Flavobacteriales</taxon>
        <taxon>Flavobacteriaceae</taxon>
        <taxon>Cellulophaga</taxon>
    </lineage>
</organism>
<gene>
    <name evidence="1" type="ordered locus">Celal_2176</name>
</gene>
<dbReference type="eggNOG" id="ENOG5032Z06">
    <property type="taxonomic scope" value="Bacteria"/>
</dbReference>
<dbReference type="Proteomes" id="UP000008634">
    <property type="component" value="Chromosome"/>
</dbReference>
<reference evidence="1 2" key="1">
    <citation type="journal article" date="2010" name="Stand. Genomic Sci.">
        <title>Complete genome sequence of Cellulophaga algicola type strain (IC166).</title>
        <authorList>
            <person name="Abt B."/>
            <person name="Lu M."/>
            <person name="Misra M."/>
            <person name="Han C."/>
            <person name="Nolan M."/>
            <person name="Lucas S."/>
            <person name="Hammon N."/>
            <person name="Deshpande S."/>
            <person name="Cheng J.F."/>
            <person name="Tapia R."/>
            <person name="Goodwin L."/>
            <person name="Pitluck S."/>
            <person name="Liolios K."/>
            <person name="Pagani I."/>
            <person name="Ivanova N."/>
            <person name="Mavromatis K."/>
            <person name="Ovchinikova G."/>
            <person name="Pati A."/>
            <person name="Chen A."/>
            <person name="Palaniappan K."/>
            <person name="Land M."/>
            <person name="Hauser L."/>
            <person name="Chang Y.J."/>
            <person name="Jeffries C.D."/>
            <person name="Detter J.C."/>
            <person name="Brambilla E."/>
            <person name="Rohde M."/>
            <person name="Tindall B.J."/>
            <person name="Goker M."/>
            <person name="Woyke T."/>
            <person name="Bristow J."/>
            <person name="Eisen J.A."/>
            <person name="Markowitz V."/>
            <person name="Hugenholtz P."/>
            <person name="Kyrpides N.C."/>
            <person name="Klenk H.P."/>
            <person name="Lapidus A."/>
        </authorList>
    </citation>
    <scope>NUCLEOTIDE SEQUENCE [LARGE SCALE GENOMIC DNA]</scope>
    <source>
        <strain evidence="2">DSM 14237 / IC166 / ACAM 630</strain>
    </source>
</reference>
<dbReference type="OrthoDB" id="1202469at2"/>
<sequence length="80" mass="9519">MKDFIELSLGSFMISHGYDEHNKEIEEHIKVNGFAKKLVAVNRIKSLSERYILTDYVDGRWIYWEYEEAYTAVKEKLESL</sequence>
<dbReference type="HOGENOM" id="CLU_193105_0_0_10"/>
<dbReference type="EMBL" id="CP002453">
    <property type="protein sequence ID" value="ADV49470.1"/>
    <property type="molecule type" value="Genomic_DNA"/>
</dbReference>
<proteinExistence type="predicted"/>